<reference evidence="2" key="1">
    <citation type="journal article" date="2022" name="Mol. Ecol. Resour.">
        <title>The genomes of chicory, endive, great burdock and yacon provide insights into Asteraceae palaeo-polyploidization history and plant inulin production.</title>
        <authorList>
            <person name="Fan W."/>
            <person name="Wang S."/>
            <person name="Wang H."/>
            <person name="Wang A."/>
            <person name="Jiang F."/>
            <person name="Liu H."/>
            <person name="Zhao H."/>
            <person name="Xu D."/>
            <person name="Zhang Y."/>
        </authorList>
    </citation>
    <scope>NUCLEOTIDE SEQUENCE [LARGE SCALE GENOMIC DNA]</scope>
    <source>
        <strain evidence="2">cv. Punajuju</strain>
    </source>
</reference>
<sequence length="90" mass="10048">MIDFSTEKRGKIRKTRTKTTQGNETFRSIFSEGSFDFKAVSNVNTIVDLTPLGKFDINNLMELKTSGTDLSKSLQCFLGCVSCTLQSWSP</sequence>
<accession>A0ACB9CSH4</accession>
<gene>
    <name evidence="1" type="ORF">L2E82_27161</name>
</gene>
<evidence type="ECO:0000313" key="2">
    <source>
        <dbReference type="Proteomes" id="UP001055811"/>
    </source>
</evidence>
<protein>
    <submittedName>
        <fullName evidence="1">Uncharacterized protein</fullName>
    </submittedName>
</protein>
<reference evidence="1 2" key="2">
    <citation type="journal article" date="2022" name="Mol. Ecol. Resour.">
        <title>The genomes of chicory, endive, great burdock and yacon provide insights into Asteraceae paleo-polyploidization history and plant inulin production.</title>
        <authorList>
            <person name="Fan W."/>
            <person name="Wang S."/>
            <person name="Wang H."/>
            <person name="Wang A."/>
            <person name="Jiang F."/>
            <person name="Liu H."/>
            <person name="Zhao H."/>
            <person name="Xu D."/>
            <person name="Zhang Y."/>
        </authorList>
    </citation>
    <scope>NUCLEOTIDE SEQUENCE [LARGE SCALE GENOMIC DNA]</scope>
    <source>
        <strain evidence="2">cv. Punajuju</strain>
        <tissue evidence="1">Leaves</tissue>
    </source>
</reference>
<evidence type="ECO:0000313" key="1">
    <source>
        <dbReference type="EMBL" id="KAI3737166.1"/>
    </source>
</evidence>
<keyword evidence="2" id="KW-1185">Reference proteome</keyword>
<organism evidence="1 2">
    <name type="scientific">Cichorium intybus</name>
    <name type="common">Chicory</name>
    <dbReference type="NCBI Taxonomy" id="13427"/>
    <lineage>
        <taxon>Eukaryota</taxon>
        <taxon>Viridiplantae</taxon>
        <taxon>Streptophyta</taxon>
        <taxon>Embryophyta</taxon>
        <taxon>Tracheophyta</taxon>
        <taxon>Spermatophyta</taxon>
        <taxon>Magnoliopsida</taxon>
        <taxon>eudicotyledons</taxon>
        <taxon>Gunneridae</taxon>
        <taxon>Pentapetalae</taxon>
        <taxon>asterids</taxon>
        <taxon>campanulids</taxon>
        <taxon>Asterales</taxon>
        <taxon>Asteraceae</taxon>
        <taxon>Cichorioideae</taxon>
        <taxon>Cichorieae</taxon>
        <taxon>Cichoriinae</taxon>
        <taxon>Cichorium</taxon>
    </lineage>
</organism>
<dbReference type="EMBL" id="CM042013">
    <property type="protein sequence ID" value="KAI3737166.1"/>
    <property type="molecule type" value="Genomic_DNA"/>
</dbReference>
<proteinExistence type="predicted"/>
<dbReference type="Proteomes" id="UP001055811">
    <property type="component" value="Linkage Group LG05"/>
</dbReference>
<name>A0ACB9CSH4_CICIN</name>
<comment type="caution">
    <text evidence="1">The sequence shown here is derived from an EMBL/GenBank/DDBJ whole genome shotgun (WGS) entry which is preliminary data.</text>
</comment>